<evidence type="ECO:0000256" key="6">
    <source>
        <dbReference type="SAM" id="SignalP"/>
    </source>
</evidence>
<keyword evidence="3" id="KW-0964">Secreted</keyword>
<dbReference type="FunFam" id="2.30.110.10:FF:000004">
    <property type="entry name" value="Cellular repressor of E1A-stimulated genes 1"/>
    <property type="match status" value="1"/>
</dbReference>
<proteinExistence type="inferred from homology"/>
<evidence type="ECO:0000256" key="1">
    <source>
        <dbReference type="ARBA" id="ARBA00004613"/>
    </source>
</evidence>
<reference evidence="10" key="1">
    <citation type="submission" date="2015-11" db="EMBL/GenBank/DDBJ databases">
        <title>De novo transcriptome assembly of four potential Pierce s Disease insect vectors from Arizona vineyards.</title>
        <authorList>
            <person name="Tassone E.E."/>
        </authorList>
    </citation>
    <scope>NUCLEOTIDE SEQUENCE</scope>
</reference>
<feature type="domain" description="CREG-like beta-barrel" evidence="7">
    <location>
        <begin position="78"/>
        <end position="246"/>
    </location>
</feature>
<evidence type="ECO:0000313" key="10">
    <source>
        <dbReference type="EMBL" id="JAS87375.1"/>
    </source>
</evidence>
<dbReference type="AlphaFoldDB" id="A0A1B6IKF2"/>
<dbReference type="InterPro" id="IPR055343">
    <property type="entry name" value="CREG_beta-barrel"/>
</dbReference>
<organism evidence="10">
    <name type="scientific">Homalodisca liturata</name>
    <dbReference type="NCBI Taxonomy" id="320908"/>
    <lineage>
        <taxon>Eukaryota</taxon>
        <taxon>Metazoa</taxon>
        <taxon>Ecdysozoa</taxon>
        <taxon>Arthropoda</taxon>
        <taxon>Hexapoda</taxon>
        <taxon>Insecta</taxon>
        <taxon>Pterygota</taxon>
        <taxon>Neoptera</taxon>
        <taxon>Paraneoptera</taxon>
        <taxon>Hemiptera</taxon>
        <taxon>Auchenorrhyncha</taxon>
        <taxon>Membracoidea</taxon>
        <taxon>Cicadellidae</taxon>
        <taxon>Cicadellinae</taxon>
        <taxon>Proconiini</taxon>
        <taxon>Homalodisca</taxon>
    </lineage>
</organism>
<dbReference type="Pfam" id="PF13883">
    <property type="entry name" value="CREG_beta-barrel"/>
    <property type="match status" value="1"/>
</dbReference>
<evidence type="ECO:0000256" key="2">
    <source>
        <dbReference type="ARBA" id="ARBA00009230"/>
    </source>
</evidence>
<keyword evidence="5" id="KW-0325">Glycoprotein</keyword>
<dbReference type="Gene3D" id="2.30.110.10">
    <property type="entry name" value="Electron Transport, Fmn-binding Protein, Chain A"/>
    <property type="match status" value="1"/>
</dbReference>
<dbReference type="GO" id="GO:0005615">
    <property type="term" value="C:extracellular space"/>
    <property type="evidence" value="ECO:0007669"/>
    <property type="project" value="TreeGrafter"/>
</dbReference>
<keyword evidence="4 6" id="KW-0732">Signal</keyword>
<dbReference type="GO" id="GO:0012505">
    <property type="term" value="C:endomembrane system"/>
    <property type="evidence" value="ECO:0007669"/>
    <property type="project" value="UniProtKB-ARBA"/>
</dbReference>
<evidence type="ECO:0000256" key="4">
    <source>
        <dbReference type="ARBA" id="ARBA00022729"/>
    </source>
</evidence>
<evidence type="ECO:0000256" key="3">
    <source>
        <dbReference type="ARBA" id="ARBA00022525"/>
    </source>
</evidence>
<dbReference type="PANTHER" id="PTHR13343:SF17">
    <property type="entry name" value="CELLULAR REPRESSOR OF E1A-STIMULATED GENES, ISOFORM A"/>
    <property type="match status" value="1"/>
</dbReference>
<dbReference type="PANTHER" id="PTHR13343">
    <property type="entry name" value="CREG1 PROTEIN"/>
    <property type="match status" value="1"/>
</dbReference>
<evidence type="ECO:0000256" key="5">
    <source>
        <dbReference type="ARBA" id="ARBA00023180"/>
    </source>
</evidence>
<protein>
    <recommendedName>
        <fullName evidence="7">CREG-like beta-barrel domain-containing protein</fullName>
    </recommendedName>
</protein>
<evidence type="ECO:0000313" key="9">
    <source>
        <dbReference type="EMBL" id="JAS84061.1"/>
    </source>
</evidence>
<name>A0A1B6IKF2_9HEMI</name>
<comment type="similarity">
    <text evidence="2">Belongs to the CREG family.</text>
</comment>
<accession>A0A1B6IKF2</accession>
<dbReference type="GO" id="GO:0005737">
    <property type="term" value="C:cytoplasm"/>
    <property type="evidence" value="ECO:0007669"/>
    <property type="project" value="UniProtKB-ARBA"/>
</dbReference>
<evidence type="ECO:0000313" key="11">
    <source>
        <dbReference type="EMBL" id="JAT06639.1"/>
    </source>
</evidence>
<comment type="subcellular location">
    <subcellularLocation>
        <location evidence="1">Secreted</location>
    </subcellularLocation>
</comment>
<dbReference type="InterPro" id="IPR012349">
    <property type="entry name" value="Split_barrel_FMN-bd"/>
</dbReference>
<dbReference type="EMBL" id="GECU01001068">
    <property type="protein sequence ID" value="JAT06639.1"/>
    <property type="molecule type" value="Transcribed_RNA"/>
</dbReference>
<evidence type="ECO:0000313" key="8">
    <source>
        <dbReference type="EMBL" id="JAS82255.1"/>
    </source>
</evidence>
<dbReference type="EMBL" id="GECU01020331">
    <property type="protein sequence ID" value="JAS87375.1"/>
    <property type="molecule type" value="Transcribed_RNA"/>
</dbReference>
<dbReference type="SUPFAM" id="SSF50475">
    <property type="entry name" value="FMN-binding split barrel"/>
    <property type="match status" value="1"/>
</dbReference>
<feature type="chain" id="PRO_5008585124" description="CREG-like beta-barrel domain-containing protein" evidence="6">
    <location>
        <begin position="31"/>
        <end position="264"/>
    </location>
</feature>
<feature type="signal peptide" evidence="6">
    <location>
        <begin position="1"/>
        <end position="30"/>
    </location>
</feature>
<evidence type="ECO:0000259" key="7">
    <source>
        <dbReference type="Pfam" id="PF13883"/>
    </source>
</evidence>
<sequence>MCVGFHKALRMNLLTRMLAILLVLAVQSHGETELLTIIMAPSDALISPSGRWGSQLAKNFVEEDSLVSIVQRDPPRPPPVDEVAKMARFIVHYSLWASLSHVSQQPQITNWPVSRAYSVSDGPISAGSGIPYLLMTPNDPDFVDLMKDPRASLTMSLAQSPYCRIKRYDPEDPRCAQVTLSGKFIVLKNSSSEWHTAERALYTRHPVMKHWPKSHKWVFCKLEIKRIMVADSFGGNKYPSVDDYFKASPNVFSKDNPMIEMTFY</sequence>
<dbReference type="EMBL" id="GECU01023645">
    <property type="protein sequence ID" value="JAS84061.1"/>
    <property type="molecule type" value="Transcribed_RNA"/>
</dbReference>
<dbReference type="EMBL" id="GECU01025451">
    <property type="protein sequence ID" value="JAS82255.1"/>
    <property type="molecule type" value="Transcribed_RNA"/>
</dbReference>
<gene>
    <name evidence="8" type="ORF">g.34268</name>
    <name evidence="9" type="ORF">g.34269</name>
    <name evidence="11" type="ORF">g.34270</name>
    <name evidence="10" type="ORF">g.34271</name>
</gene>